<comment type="caution">
    <text evidence="4">The sequence shown here is derived from an EMBL/GenBank/DDBJ whole genome shotgun (WGS) entry which is preliminary data.</text>
</comment>
<sequence>MLTPRPGMRVVIRFRVGSDASDALGTVLEAGADSVTVDTKRGPVTIDTEDIILVHEIPPAPQRSGRLHEIVSAADVRRIAANVWLPSDVTWLNSDNLRGEQQEDAAFVQTGWLLRSARGASLRADSVLPLADPGISPLDALGLAEKWYAQRSQPTVVQIYSEAGSTELAPICSELASHFRAQGYTPSRPTLALTAATREVAAGLARPAQAGLPGLVIVESEDVHDIHFEAWGRPSDHPQHSEFAQLIRSAPQLRFFSAVAEHPDGSRSLVGAVRLAVSNKWAVISELVVAPSVRRRGAGRALVRAAATAAAERGIRSMLAEVEADNEPARELLTSLGATEHHRCWFAVRS</sequence>
<dbReference type="Proteomes" id="UP001501586">
    <property type="component" value="Unassembled WGS sequence"/>
</dbReference>
<evidence type="ECO:0000256" key="1">
    <source>
        <dbReference type="ARBA" id="ARBA00022679"/>
    </source>
</evidence>
<dbReference type="PANTHER" id="PTHR43877">
    <property type="entry name" value="AMINOALKYLPHOSPHONATE N-ACETYLTRANSFERASE-RELATED-RELATED"/>
    <property type="match status" value="1"/>
</dbReference>
<evidence type="ECO:0000313" key="4">
    <source>
        <dbReference type="EMBL" id="GAA4284093.1"/>
    </source>
</evidence>
<organism evidence="4 5">
    <name type="scientific">Brevibacterium daeguense</name>
    <dbReference type="NCBI Taxonomy" id="909936"/>
    <lineage>
        <taxon>Bacteria</taxon>
        <taxon>Bacillati</taxon>
        <taxon>Actinomycetota</taxon>
        <taxon>Actinomycetes</taxon>
        <taxon>Micrococcales</taxon>
        <taxon>Brevibacteriaceae</taxon>
        <taxon>Brevibacterium</taxon>
    </lineage>
</organism>
<dbReference type="InterPro" id="IPR050832">
    <property type="entry name" value="Bact_Acetyltransf"/>
</dbReference>
<keyword evidence="1" id="KW-0808">Transferase</keyword>
<protein>
    <recommendedName>
        <fullName evidence="3">N-acetyltransferase domain-containing protein</fullName>
    </recommendedName>
</protein>
<evidence type="ECO:0000259" key="3">
    <source>
        <dbReference type="PROSITE" id="PS51186"/>
    </source>
</evidence>
<gene>
    <name evidence="4" type="ORF">GCM10022261_16240</name>
</gene>
<proteinExistence type="predicted"/>
<dbReference type="EMBL" id="BAABAZ010000005">
    <property type="protein sequence ID" value="GAA4284093.1"/>
    <property type="molecule type" value="Genomic_DNA"/>
</dbReference>
<dbReference type="InterPro" id="IPR016181">
    <property type="entry name" value="Acyl_CoA_acyltransferase"/>
</dbReference>
<dbReference type="InterPro" id="IPR000182">
    <property type="entry name" value="GNAT_dom"/>
</dbReference>
<reference evidence="5" key="1">
    <citation type="journal article" date="2019" name="Int. J. Syst. Evol. Microbiol.">
        <title>The Global Catalogue of Microorganisms (GCM) 10K type strain sequencing project: providing services to taxonomists for standard genome sequencing and annotation.</title>
        <authorList>
            <consortium name="The Broad Institute Genomics Platform"/>
            <consortium name="The Broad Institute Genome Sequencing Center for Infectious Disease"/>
            <person name="Wu L."/>
            <person name="Ma J."/>
        </authorList>
    </citation>
    <scope>NUCLEOTIDE SEQUENCE [LARGE SCALE GENOMIC DNA]</scope>
    <source>
        <strain evidence="5">JCM 17458</strain>
    </source>
</reference>
<keyword evidence="2" id="KW-0012">Acyltransferase</keyword>
<keyword evidence="5" id="KW-1185">Reference proteome</keyword>
<accession>A0ABP8EJG9</accession>
<feature type="domain" description="N-acetyltransferase" evidence="3">
    <location>
        <begin position="210"/>
        <end position="350"/>
    </location>
</feature>
<dbReference type="Pfam" id="PF00583">
    <property type="entry name" value="Acetyltransf_1"/>
    <property type="match status" value="1"/>
</dbReference>
<evidence type="ECO:0000313" key="5">
    <source>
        <dbReference type="Proteomes" id="UP001501586"/>
    </source>
</evidence>
<dbReference type="RefSeq" id="WP_236864210.1">
    <property type="nucleotide sequence ID" value="NZ_BAABAZ010000005.1"/>
</dbReference>
<evidence type="ECO:0000256" key="2">
    <source>
        <dbReference type="ARBA" id="ARBA00023315"/>
    </source>
</evidence>
<name>A0ABP8EJG9_9MICO</name>
<dbReference type="Gene3D" id="3.40.630.30">
    <property type="match status" value="1"/>
</dbReference>
<dbReference type="SUPFAM" id="SSF55729">
    <property type="entry name" value="Acyl-CoA N-acyltransferases (Nat)"/>
    <property type="match status" value="1"/>
</dbReference>
<dbReference type="PROSITE" id="PS51186">
    <property type="entry name" value="GNAT"/>
    <property type="match status" value="1"/>
</dbReference>